<gene>
    <name evidence="1" type="ORF">A2604_02530</name>
</gene>
<evidence type="ECO:0000313" key="2">
    <source>
        <dbReference type="Proteomes" id="UP000177587"/>
    </source>
</evidence>
<sequence length="72" mass="8171">MSEVSNVSNVNRDRIKERLKGIAEILPSDEVREKLYEIVTALIQEAKTSEAEKHLSLFLSVNDEDLDISLLD</sequence>
<evidence type="ECO:0000313" key="1">
    <source>
        <dbReference type="EMBL" id="OGZ03167.1"/>
    </source>
</evidence>
<reference evidence="1 2" key="1">
    <citation type="journal article" date="2016" name="Nat. Commun.">
        <title>Thousands of microbial genomes shed light on interconnected biogeochemical processes in an aquifer system.</title>
        <authorList>
            <person name="Anantharaman K."/>
            <person name="Brown C.T."/>
            <person name="Hug L.A."/>
            <person name="Sharon I."/>
            <person name="Castelle C.J."/>
            <person name="Probst A.J."/>
            <person name="Thomas B.C."/>
            <person name="Singh A."/>
            <person name="Wilkins M.J."/>
            <person name="Karaoz U."/>
            <person name="Brodie E.L."/>
            <person name="Williams K.H."/>
            <person name="Hubbard S.S."/>
            <person name="Banfield J.F."/>
        </authorList>
    </citation>
    <scope>NUCLEOTIDE SEQUENCE [LARGE SCALE GENOMIC DNA]</scope>
</reference>
<organism evidence="1 2">
    <name type="scientific">Candidatus Liptonbacteria bacterium RIFOXYD1_FULL_36_11</name>
    <dbReference type="NCBI Taxonomy" id="1798656"/>
    <lineage>
        <taxon>Bacteria</taxon>
        <taxon>Candidatus Liptoniibacteriota</taxon>
    </lineage>
</organism>
<name>A0A1G2CPJ7_9BACT</name>
<accession>A0A1G2CPJ7</accession>
<protein>
    <submittedName>
        <fullName evidence="1">Uncharacterized protein</fullName>
    </submittedName>
</protein>
<dbReference type="EMBL" id="MHLG01000027">
    <property type="protein sequence ID" value="OGZ03167.1"/>
    <property type="molecule type" value="Genomic_DNA"/>
</dbReference>
<dbReference type="AlphaFoldDB" id="A0A1G2CPJ7"/>
<comment type="caution">
    <text evidence="1">The sequence shown here is derived from an EMBL/GenBank/DDBJ whole genome shotgun (WGS) entry which is preliminary data.</text>
</comment>
<dbReference type="Proteomes" id="UP000177587">
    <property type="component" value="Unassembled WGS sequence"/>
</dbReference>
<proteinExistence type="predicted"/>